<protein>
    <submittedName>
        <fullName evidence="3">VWA domain-containing protein</fullName>
    </submittedName>
</protein>
<gene>
    <name evidence="3" type="ORF">GCM10010246_10140</name>
</gene>
<sequence>MSQDTATAEHDTTGGEAEEDGGPAFLLSVEQNEYLPAAAGRAEMHAIVRVEARGLGRAAARAAACEVIVIDCSSSMSWPAPKMRAARKATVAAVEALREGTRFAVVRGTERAEVVYPPTGGVAVAGPDTKAAAARAATRLTPVGGTAIGAWLDLARRLHTGQPAPLRHTLLLTDGKNEHDEPGYLRRVLDECAPCFSCDARGIGDDWDAVELKEIVRRLRGRADAVLDVSDLPAEFEAMARGSMARALTGVRIRVRTRAGGAVGMVKQVYPTRVDLTAEGVRPDKRTWEWTTGPWGDEVREYHLCVLADPEGDAQDEEIELAEVALSPAEDTGACADGAGEGEHGGQGGGSGQGGGGAGSGEGAGGGGSGQGGGGVRMPAARSVLVRWTDDPLLSSRIHPRLAHYGTDDALGLAVTAAYDAYVAGEPRQALAHWGRAVRLAHELGNGKMLDRLRGLVDIVDAAAGEVRLRERIRPLDLNSAMVLSEESSRYRGAGQAAAAPAASPAPLAPAPADIECPDCARLAPAGAAFCQQCGTPFGPDTPAGAV</sequence>
<feature type="region of interest" description="Disordered" evidence="1">
    <location>
        <begin position="1"/>
        <end position="22"/>
    </location>
</feature>
<comment type="caution">
    <text evidence="3">The sequence shown here is derived from an EMBL/GenBank/DDBJ whole genome shotgun (WGS) entry which is preliminary data.</text>
</comment>
<dbReference type="Gene3D" id="2.60.40.3670">
    <property type="match status" value="1"/>
</dbReference>
<dbReference type="CDD" id="cd00198">
    <property type="entry name" value="vWFA"/>
    <property type="match status" value="1"/>
</dbReference>
<keyword evidence="4" id="KW-1185">Reference proteome</keyword>
<dbReference type="EMBL" id="BAAASD010000003">
    <property type="protein sequence ID" value="GAA2329404.1"/>
    <property type="molecule type" value="Genomic_DNA"/>
</dbReference>
<dbReference type="Gene3D" id="3.40.50.410">
    <property type="entry name" value="von Willebrand factor, type A domain"/>
    <property type="match status" value="1"/>
</dbReference>
<organism evidence="3 4">
    <name type="scientific">Streptomyces cuspidosporus</name>
    <dbReference type="NCBI Taxonomy" id="66882"/>
    <lineage>
        <taxon>Bacteria</taxon>
        <taxon>Bacillati</taxon>
        <taxon>Actinomycetota</taxon>
        <taxon>Actinomycetes</taxon>
        <taxon>Kitasatosporales</taxon>
        <taxon>Streptomycetaceae</taxon>
        <taxon>Streptomyces</taxon>
    </lineage>
</organism>
<dbReference type="InterPro" id="IPR036465">
    <property type="entry name" value="vWFA_dom_sf"/>
</dbReference>
<dbReference type="RefSeq" id="WP_346173265.1">
    <property type="nucleotide sequence ID" value="NZ_BAAASD010000003.1"/>
</dbReference>
<evidence type="ECO:0000313" key="3">
    <source>
        <dbReference type="EMBL" id="GAA2329404.1"/>
    </source>
</evidence>
<dbReference type="Pfam" id="PF13768">
    <property type="entry name" value="VWA_3"/>
    <property type="match status" value="1"/>
</dbReference>
<proteinExistence type="predicted"/>
<dbReference type="Proteomes" id="UP001500253">
    <property type="component" value="Unassembled WGS sequence"/>
</dbReference>
<dbReference type="SMART" id="SM00327">
    <property type="entry name" value="VWA"/>
    <property type="match status" value="1"/>
</dbReference>
<feature type="region of interest" description="Disordered" evidence="1">
    <location>
        <begin position="326"/>
        <end position="376"/>
    </location>
</feature>
<reference evidence="3 4" key="1">
    <citation type="journal article" date="2019" name="Int. J. Syst. Evol. Microbiol.">
        <title>The Global Catalogue of Microorganisms (GCM) 10K type strain sequencing project: providing services to taxonomists for standard genome sequencing and annotation.</title>
        <authorList>
            <consortium name="The Broad Institute Genomics Platform"/>
            <consortium name="The Broad Institute Genome Sequencing Center for Infectious Disease"/>
            <person name="Wu L."/>
            <person name="Ma J."/>
        </authorList>
    </citation>
    <scope>NUCLEOTIDE SEQUENCE [LARGE SCALE GENOMIC DNA]</scope>
    <source>
        <strain evidence="3 4">JCM 4316</strain>
    </source>
</reference>
<dbReference type="InterPro" id="IPR002035">
    <property type="entry name" value="VWF_A"/>
</dbReference>
<dbReference type="Gene3D" id="1.20.120.1690">
    <property type="match status" value="1"/>
</dbReference>
<evidence type="ECO:0000259" key="2">
    <source>
        <dbReference type="SMART" id="SM00327"/>
    </source>
</evidence>
<feature type="compositionally biased region" description="Gly residues" evidence="1">
    <location>
        <begin position="345"/>
        <end position="376"/>
    </location>
</feature>
<feature type="domain" description="VWFA" evidence="2">
    <location>
        <begin position="67"/>
        <end position="240"/>
    </location>
</feature>
<dbReference type="SUPFAM" id="SSF53300">
    <property type="entry name" value="vWA-like"/>
    <property type="match status" value="1"/>
</dbReference>
<name>A0ABN3FGD6_9ACTN</name>
<evidence type="ECO:0000313" key="4">
    <source>
        <dbReference type="Proteomes" id="UP001500253"/>
    </source>
</evidence>
<accession>A0ABN3FGD6</accession>
<evidence type="ECO:0000256" key="1">
    <source>
        <dbReference type="SAM" id="MobiDB-lite"/>
    </source>
</evidence>